<dbReference type="Proteomes" id="UP000017836">
    <property type="component" value="Unassembled WGS sequence"/>
</dbReference>
<dbReference type="PANTHER" id="PTHR43536">
    <property type="entry name" value="MANNOSYLGLYCOPROTEIN ENDO-BETA-MANNOSIDASE"/>
    <property type="match status" value="1"/>
</dbReference>
<dbReference type="GO" id="GO:0004553">
    <property type="term" value="F:hydrolase activity, hydrolyzing O-glycosyl compounds"/>
    <property type="evidence" value="ECO:0007669"/>
    <property type="project" value="InterPro"/>
</dbReference>
<name>W1PXI5_AMBTC</name>
<dbReference type="eggNOG" id="KOG2230">
    <property type="taxonomic scope" value="Eukaryota"/>
</dbReference>
<dbReference type="InterPro" id="IPR036156">
    <property type="entry name" value="Beta-gal/glucu_dom_sf"/>
</dbReference>
<dbReference type="Pfam" id="PF18368">
    <property type="entry name" value="Ig_GlcNase"/>
    <property type="match status" value="1"/>
</dbReference>
<evidence type="ECO:0000313" key="2">
    <source>
        <dbReference type="EMBL" id="ERN12664.1"/>
    </source>
</evidence>
<sequence>MKQDDNDFDVNSINLEEEGRVKKRDGILRRIRSSFSREDNSIHVTERNGGDSGVAFFLHFSVNAAKKEVRDGEDTRILPVHYSDNYFSLAPGETMPVEIRFEAPPGVSPRVTLHGWNYHHKSISIAAERLN</sequence>
<feature type="domain" description="Exo-beta-D-glucosaminidase Ig-fold" evidence="1">
    <location>
        <begin position="37"/>
        <end position="117"/>
    </location>
</feature>
<dbReference type="SUPFAM" id="SSF49303">
    <property type="entry name" value="beta-Galactosidase/glucuronidase domain"/>
    <property type="match status" value="1"/>
</dbReference>
<dbReference type="OMA" id="NYHHKSI"/>
<keyword evidence="3" id="KW-1185">Reference proteome</keyword>
<dbReference type="HOGENOM" id="CLU_158872_0_0_1"/>
<dbReference type="EMBL" id="KI392614">
    <property type="protein sequence ID" value="ERN12664.1"/>
    <property type="molecule type" value="Genomic_DNA"/>
</dbReference>
<evidence type="ECO:0000259" key="1">
    <source>
        <dbReference type="Pfam" id="PF18368"/>
    </source>
</evidence>
<protein>
    <recommendedName>
        <fullName evidence="1">Exo-beta-D-glucosaminidase Ig-fold domain-containing protein</fullName>
    </recommendedName>
</protein>
<dbReference type="STRING" id="13333.W1PXI5"/>
<reference evidence="3" key="1">
    <citation type="journal article" date="2013" name="Science">
        <title>The Amborella genome and the evolution of flowering plants.</title>
        <authorList>
            <consortium name="Amborella Genome Project"/>
        </authorList>
    </citation>
    <scope>NUCLEOTIDE SEQUENCE [LARGE SCALE GENOMIC DNA]</scope>
</reference>
<proteinExistence type="predicted"/>
<dbReference type="AlphaFoldDB" id="W1PXI5"/>
<dbReference type="InterPro" id="IPR041351">
    <property type="entry name" value="Ig_GlcNase"/>
</dbReference>
<evidence type="ECO:0000313" key="3">
    <source>
        <dbReference type="Proteomes" id="UP000017836"/>
    </source>
</evidence>
<gene>
    <name evidence="2" type="ORF">AMTR_s00025p00243770</name>
</gene>
<dbReference type="Gramene" id="ERN12664">
    <property type="protein sequence ID" value="ERN12664"/>
    <property type="gene ID" value="AMTR_s00025p00243770"/>
</dbReference>
<organism evidence="2 3">
    <name type="scientific">Amborella trichopoda</name>
    <dbReference type="NCBI Taxonomy" id="13333"/>
    <lineage>
        <taxon>Eukaryota</taxon>
        <taxon>Viridiplantae</taxon>
        <taxon>Streptophyta</taxon>
        <taxon>Embryophyta</taxon>
        <taxon>Tracheophyta</taxon>
        <taxon>Spermatophyta</taxon>
        <taxon>Magnoliopsida</taxon>
        <taxon>Amborellales</taxon>
        <taxon>Amborellaceae</taxon>
        <taxon>Amborella</taxon>
    </lineage>
</organism>
<accession>W1PXI5</accession>
<dbReference type="PANTHER" id="PTHR43536:SF1">
    <property type="entry name" value="MANNOSYLGLYCOPROTEIN ENDO-BETA-MANNOSIDASE"/>
    <property type="match status" value="1"/>
</dbReference>
<dbReference type="Gene3D" id="2.60.40.10">
    <property type="entry name" value="Immunoglobulins"/>
    <property type="match status" value="1"/>
</dbReference>
<dbReference type="InterPro" id="IPR013783">
    <property type="entry name" value="Ig-like_fold"/>
</dbReference>
<dbReference type="InterPro" id="IPR043534">
    <property type="entry name" value="EBDG/EBM"/>
</dbReference>